<reference evidence="2 3" key="1">
    <citation type="journal article" date="2018" name="Sci. Rep.">
        <title>A complete Leishmania donovani reference genome identifies novel genetic variations associated with virulence.</title>
        <authorList>
            <person name="Lypaczewski P."/>
            <person name="Hoshizaki J."/>
            <person name="Zhang W.-W."/>
            <person name="McCall L.-I."/>
            <person name="Torcivia-Rodriguez J."/>
            <person name="Simonyan V."/>
            <person name="Kaur A."/>
            <person name="Dewar K."/>
            <person name="Matlashewski G."/>
        </authorList>
    </citation>
    <scope>NUCLEOTIDE SEQUENCE [LARGE SCALE GENOMIC DNA]</scope>
    <source>
        <strain evidence="2 3">LdCL</strain>
    </source>
</reference>
<sequence>MCLRGIVVDHQLFCPHEQVQQPEDGDAEYAAFSFKVQNATIYKKNSERRFVFKGDKLTGVLNQVYFNGNAIYMEEDDAYIFLSTTINEAEDKKVVVFRSEDGFVYNAISVIPNLQEAQQHYMIYEGGRVLSVVSSFNGSYYTSVSSGYAGRHWSAMRMLNVSTPPASVMFSGVKLQYACSNETSERAKWYVVDDNGRHAIKKEAPELPAVSKATSRSPFLAFSLKASDSDKKRLLVLQTELIDDRQTNIRASLFSVDDSAEEKEKAERIEKWKKEQQKREAARFKAKLERLEREKALRRERRRREAERKAQFITLDEPNVRAAKEFFEKDGEMILVRRVNKDSVAFEKEVFFSDL</sequence>
<feature type="coiled-coil region" evidence="1">
    <location>
        <begin position="274"/>
        <end position="308"/>
    </location>
</feature>
<evidence type="ECO:0000313" key="3">
    <source>
        <dbReference type="Proteomes" id="UP000274082"/>
    </source>
</evidence>
<keyword evidence="3" id="KW-1185">Reference proteome</keyword>
<evidence type="ECO:0000313" key="2">
    <source>
        <dbReference type="EMBL" id="AYU77981.1"/>
    </source>
</evidence>
<protein>
    <submittedName>
        <fullName evidence="2">Uncharacterized protein</fullName>
    </submittedName>
</protein>
<evidence type="ECO:0000256" key="1">
    <source>
        <dbReference type="SAM" id="Coils"/>
    </source>
</evidence>
<name>A0A3S7WUV0_LEIDO</name>
<gene>
    <name evidence="2" type="ORF">LdCL_180010400</name>
</gene>
<accession>A0A3S7WUV0</accession>
<keyword evidence="1" id="KW-0175">Coiled coil</keyword>
<organism evidence="2 3">
    <name type="scientific">Leishmania donovani</name>
    <dbReference type="NCBI Taxonomy" id="5661"/>
    <lineage>
        <taxon>Eukaryota</taxon>
        <taxon>Discoba</taxon>
        <taxon>Euglenozoa</taxon>
        <taxon>Kinetoplastea</taxon>
        <taxon>Metakinetoplastina</taxon>
        <taxon>Trypanosomatida</taxon>
        <taxon>Trypanosomatidae</taxon>
        <taxon>Leishmaniinae</taxon>
        <taxon>Leishmania</taxon>
    </lineage>
</organism>
<proteinExistence type="predicted"/>
<dbReference type="OrthoDB" id="272588at2759"/>
<dbReference type="AlphaFoldDB" id="A0A3S7WUV0"/>
<dbReference type="VEuPathDB" id="TriTrypDB:LdBPK_180550.1"/>
<dbReference type="Proteomes" id="UP000274082">
    <property type="component" value="Chromosome 18"/>
</dbReference>
<dbReference type="VEuPathDB" id="TriTrypDB:LDHU3_18.0690"/>
<dbReference type="EMBL" id="CP029517">
    <property type="protein sequence ID" value="AYU77981.1"/>
    <property type="molecule type" value="Genomic_DNA"/>
</dbReference>
<dbReference type="VEuPathDB" id="TriTrypDB:LdCL_180010400"/>